<feature type="repeat" description="ANK" evidence="3">
    <location>
        <begin position="951"/>
        <end position="983"/>
    </location>
</feature>
<accession>A0A1Q9C1C0</accession>
<keyword evidence="1" id="KW-0677">Repeat</keyword>
<evidence type="ECO:0000256" key="1">
    <source>
        <dbReference type="ARBA" id="ARBA00022737"/>
    </source>
</evidence>
<feature type="repeat" description="ANK" evidence="3">
    <location>
        <begin position="1079"/>
        <end position="1111"/>
    </location>
</feature>
<dbReference type="EMBL" id="LSRX01001944">
    <property type="protein sequence ID" value="OLP76715.1"/>
    <property type="molecule type" value="Genomic_DNA"/>
</dbReference>
<evidence type="ECO:0000313" key="4">
    <source>
        <dbReference type="EMBL" id="OLP76715.1"/>
    </source>
</evidence>
<dbReference type="InterPro" id="IPR002110">
    <property type="entry name" value="Ankyrin_rpt"/>
</dbReference>
<dbReference type="InterPro" id="IPR036770">
    <property type="entry name" value="Ankyrin_rpt-contain_sf"/>
</dbReference>
<dbReference type="SMART" id="SM00248">
    <property type="entry name" value="ANK"/>
    <property type="match status" value="6"/>
</dbReference>
<name>A0A1Q9C1C0_SYMMI</name>
<dbReference type="Gene3D" id="3.40.50.300">
    <property type="entry name" value="P-loop containing nucleotide triphosphate hydrolases"/>
    <property type="match status" value="1"/>
</dbReference>
<dbReference type="PANTHER" id="PTHR24198">
    <property type="entry name" value="ANKYRIN REPEAT AND PROTEIN KINASE DOMAIN-CONTAINING PROTEIN"/>
    <property type="match status" value="1"/>
</dbReference>
<keyword evidence="2 3" id="KW-0040">ANK repeat</keyword>
<dbReference type="OrthoDB" id="416674at2759"/>
<sequence length="1136" mass="126042">MAEDTDQSPPQTRVEITAGQRLLVLLRVTVETPAKGYSTTKKTFNVPFLLDTGSPQSFMCQEDYNKLGLDSARNVYIEGCAVNVRKSTEHFEDINLLGTDVLRKTSLFVNYTAGALHLGFFDQGRSSWYFTLYFPSKLLCISLLHPALNAAHLPDLQAQELHGTGTSSAPSIVWVRELIRKDKQLTAGSQQEFELKGKAFKVKGALTGIKNKAELSIASFKIVIYSQMEDGRWETEEMMSASSGGGAEALPQVHQNRLFGDACPIETARRYEEVAGRKGQYREPSMEAEPIRAKAPWRRVEDPVGHCLDGESLLTGFLGTGKTHLAKKIVEALREHGDTVHIITKTHAAVQNVGLGAQTADHWVRRNVRNGHCSTTWLVIEELTQLDTPLWADIACLSMNKKIRFLLLGDCRQLPAVLDSFAGAEVSLPEAVREARQRFPRRGGPDVSLVISHAKRLQINDRENRRLAPPDALVLQYEARGAVPTNAPQTIEGLAGVAAHRNPRLGAEGHLCDGGRDSDLAKILEKKGVGHKTACAMLAVLLGRLKVSTSENTAKLAQAARGVGMSHKVRDSFLVGEHHGFPMFTVPLDALLQMSAVHSHEELLHSGVLCEFQDMGRAMFVSHQWLSPQHPDPHGEQLQVLQKALTNLISGKTSVCMSPAIEMYIGRGHVPSTEDFQSQPLYLWYDYWSIPQGQDSEAIKNRELAISTIPRYVERSFFFVILCPEVSHENGTTLSYGSWESRGWCRMELAARELTRDDGYVIVLRDPSFPSLAWNHFGKGKAPGVGDFTFQEDRSRVAVVLQQMLWSKLQQLLENDPHNFRFLWNVHHMHLEGLESWRMEGLVPAFSTHVDPSSDPEGFVVARFLHDSLFKALRQRENGWSPLCYAATNGDAFLVGALLKQKADANDRLTKKKADLPRNLPVLAIAAAYKNNKVMQVLLAARAQVNARCGYGGTPLHYAAAFDNGAAVKILKDAKADIGIKLPPGLSALKVACAQNGPDAVKELLHHYPSFSLRYCLHTALLFDGDDRMVSSLIEAEADINEQLQVPFSRTQWWIFIKILSARHHFSKSSLTCLAHHHHGATPLMFSILAGKFACTKVLLQAGARLDIRNGRGKTAEDFLQEVEAPISFEDDTFFI</sequence>
<comment type="caution">
    <text evidence="4">The sequence shown here is derived from an EMBL/GenBank/DDBJ whole genome shotgun (WGS) entry which is preliminary data.</text>
</comment>
<dbReference type="SUPFAM" id="SSF52540">
    <property type="entry name" value="P-loop containing nucleoside triphosphate hydrolases"/>
    <property type="match status" value="1"/>
</dbReference>
<dbReference type="Pfam" id="PF13604">
    <property type="entry name" value="AAA_30"/>
    <property type="match status" value="1"/>
</dbReference>
<protein>
    <submittedName>
        <fullName evidence="4">Uncharacterized protein</fullName>
    </submittedName>
</protein>
<dbReference type="Pfam" id="PF12796">
    <property type="entry name" value="Ank_2"/>
    <property type="match status" value="1"/>
</dbReference>
<reference evidence="4 5" key="1">
    <citation type="submission" date="2016-02" db="EMBL/GenBank/DDBJ databases">
        <title>Genome analysis of coral dinoflagellate symbionts highlights evolutionary adaptations to a symbiotic lifestyle.</title>
        <authorList>
            <person name="Aranda M."/>
            <person name="Li Y."/>
            <person name="Liew Y.J."/>
            <person name="Baumgarten S."/>
            <person name="Simakov O."/>
            <person name="Wilson M."/>
            <person name="Piel J."/>
            <person name="Ashoor H."/>
            <person name="Bougouffa S."/>
            <person name="Bajic V.B."/>
            <person name="Ryu T."/>
            <person name="Ravasi T."/>
            <person name="Bayer T."/>
            <person name="Micklem G."/>
            <person name="Kim H."/>
            <person name="Bhak J."/>
            <person name="Lajeunesse T.C."/>
            <person name="Voolstra C.R."/>
        </authorList>
    </citation>
    <scope>NUCLEOTIDE SEQUENCE [LARGE SCALE GENOMIC DNA]</scope>
    <source>
        <strain evidence="4 5">CCMP2467</strain>
    </source>
</reference>
<evidence type="ECO:0000313" key="5">
    <source>
        <dbReference type="Proteomes" id="UP000186817"/>
    </source>
</evidence>
<dbReference type="Gene3D" id="1.25.40.20">
    <property type="entry name" value="Ankyrin repeat-containing domain"/>
    <property type="match status" value="2"/>
</dbReference>
<dbReference type="PANTHER" id="PTHR24198:SF165">
    <property type="entry name" value="ANKYRIN REPEAT-CONTAINING PROTEIN-RELATED"/>
    <property type="match status" value="1"/>
</dbReference>
<feature type="repeat" description="ANK" evidence="3">
    <location>
        <begin position="878"/>
        <end position="910"/>
    </location>
</feature>
<dbReference type="Proteomes" id="UP000186817">
    <property type="component" value="Unassembled WGS sequence"/>
</dbReference>
<evidence type="ECO:0000256" key="2">
    <source>
        <dbReference type="ARBA" id="ARBA00023043"/>
    </source>
</evidence>
<dbReference type="Pfam" id="PF00023">
    <property type="entry name" value="Ank"/>
    <property type="match status" value="1"/>
</dbReference>
<gene>
    <name evidence="4" type="ORF">AK812_SmicGene43315</name>
</gene>
<dbReference type="PROSITE" id="PS50297">
    <property type="entry name" value="ANK_REP_REGION"/>
    <property type="match status" value="3"/>
</dbReference>
<dbReference type="SUPFAM" id="SSF48403">
    <property type="entry name" value="Ankyrin repeat"/>
    <property type="match status" value="1"/>
</dbReference>
<evidence type="ECO:0000256" key="3">
    <source>
        <dbReference type="PROSITE-ProRule" id="PRU00023"/>
    </source>
</evidence>
<dbReference type="InterPro" id="IPR027417">
    <property type="entry name" value="P-loop_NTPase"/>
</dbReference>
<dbReference type="PROSITE" id="PS50088">
    <property type="entry name" value="ANK_REPEAT"/>
    <property type="match status" value="3"/>
</dbReference>
<keyword evidence="5" id="KW-1185">Reference proteome</keyword>
<dbReference type="AlphaFoldDB" id="A0A1Q9C1C0"/>
<proteinExistence type="predicted"/>
<organism evidence="4 5">
    <name type="scientific">Symbiodinium microadriaticum</name>
    <name type="common">Dinoflagellate</name>
    <name type="synonym">Zooxanthella microadriatica</name>
    <dbReference type="NCBI Taxonomy" id="2951"/>
    <lineage>
        <taxon>Eukaryota</taxon>
        <taxon>Sar</taxon>
        <taxon>Alveolata</taxon>
        <taxon>Dinophyceae</taxon>
        <taxon>Suessiales</taxon>
        <taxon>Symbiodiniaceae</taxon>
        <taxon>Symbiodinium</taxon>
    </lineage>
</organism>